<dbReference type="Gene3D" id="3.30.428.10">
    <property type="entry name" value="HIT-like"/>
    <property type="match status" value="1"/>
</dbReference>
<proteinExistence type="predicted"/>
<keyword evidence="4" id="KW-1185">Reference proteome</keyword>
<dbReference type="Pfam" id="PF04677">
    <property type="entry name" value="CwfJ_C_1"/>
    <property type="match status" value="1"/>
</dbReference>
<evidence type="ECO:0000313" key="3">
    <source>
        <dbReference type="EMBL" id="TFF77466.1"/>
    </source>
</evidence>
<gene>
    <name evidence="2" type="ORF">DRM93_15080</name>
    <name evidence="3" type="ORF">DRM94_15080</name>
</gene>
<evidence type="ECO:0000313" key="2">
    <source>
        <dbReference type="EMBL" id="TFF73540.1"/>
    </source>
</evidence>
<dbReference type="OrthoDB" id="7068985at2"/>
<dbReference type="InterPro" id="IPR006768">
    <property type="entry name" value="Cwf19-like_C_dom-1"/>
</dbReference>
<feature type="domain" description="Cwf19-like C-terminal" evidence="1">
    <location>
        <begin position="40"/>
        <end position="123"/>
    </location>
</feature>
<protein>
    <recommendedName>
        <fullName evidence="1">Cwf19-like C-terminal domain-containing protein</fullName>
    </recommendedName>
</protein>
<evidence type="ECO:0000313" key="4">
    <source>
        <dbReference type="Proteomes" id="UP000297720"/>
    </source>
</evidence>
<dbReference type="EMBL" id="QORK01000034">
    <property type="protein sequence ID" value="TFF77466.1"/>
    <property type="molecule type" value="Genomic_DNA"/>
</dbReference>
<sequence length="213" mass="24482">MEKNNCNICIELAGDLEQIEYRDYGELVKHGKNVLMETRGFCVIPSFGPLDKSHVMIVPKKHVNSFALIEGELKGEVEFIIDALSDYYLERFKERLFFFESGAGSSCDHSGGCIVHAHIHCVASTDRFESLLSMECSLTKVDDDTLFDTTHGYIWFRNENGDAYYCNRPLLPSQFLRYLYLISKNVNKRWNWRRDINIKEIGSVISAYSGLNI</sequence>
<dbReference type="Proteomes" id="UP000297914">
    <property type="component" value="Unassembled WGS sequence"/>
</dbReference>
<evidence type="ECO:0000313" key="5">
    <source>
        <dbReference type="Proteomes" id="UP000297914"/>
    </source>
</evidence>
<evidence type="ECO:0000259" key="1">
    <source>
        <dbReference type="Pfam" id="PF04677"/>
    </source>
</evidence>
<comment type="caution">
    <text evidence="3">The sequence shown here is derived from an EMBL/GenBank/DDBJ whole genome shotgun (WGS) entry which is preliminary data.</text>
</comment>
<name>A0A5F0K8J4_9GAMM</name>
<dbReference type="Proteomes" id="UP000297720">
    <property type="component" value="Unassembled WGS sequence"/>
</dbReference>
<dbReference type="SUPFAM" id="SSF54197">
    <property type="entry name" value="HIT-like"/>
    <property type="match status" value="1"/>
</dbReference>
<dbReference type="InterPro" id="IPR036265">
    <property type="entry name" value="HIT-like_sf"/>
</dbReference>
<dbReference type="EMBL" id="QORL01000034">
    <property type="protein sequence ID" value="TFF73540.1"/>
    <property type="molecule type" value="Genomic_DNA"/>
</dbReference>
<organism evidence="3 5">
    <name type="scientific">Aeromonas taiwanensis</name>
    <dbReference type="NCBI Taxonomy" id="633417"/>
    <lineage>
        <taxon>Bacteria</taxon>
        <taxon>Pseudomonadati</taxon>
        <taxon>Pseudomonadota</taxon>
        <taxon>Gammaproteobacteria</taxon>
        <taxon>Aeromonadales</taxon>
        <taxon>Aeromonadaceae</taxon>
        <taxon>Aeromonas</taxon>
    </lineage>
</organism>
<reference evidence="3 5" key="1">
    <citation type="submission" date="2018-06" db="EMBL/GenBank/DDBJ databases">
        <title>Occurrence of a novel blaKPC-2- and qnrS2- harbouring IncP6 plasmid from Aeromonas taiwanensis isolates recovered from the river sediments.</title>
        <authorList>
            <person name="Zheng B."/>
            <person name="Yu X."/>
            <person name="Xiao Y."/>
        </authorList>
    </citation>
    <scope>NUCLEOTIDE SEQUENCE [LARGE SCALE GENOMIC DNA]</scope>
    <source>
        <strain evidence="2 4">1713</strain>
        <strain evidence="3 5">198</strain>
    </source>
</reference>
<dbReference type="RefSeq" id="WP_134696363.1">
    <property type="nucleotide sequence ID" value="NZ_QORJ01000030.1"/>
</dbReference>
<dbReference type="AlphaFoldDB" id="A0A5F0K8J4"/>
<accession>A0A5F0K8J4</accession>